<gene>
    <name evidence="1" type="ORF">Amon02_000766400</name>
</gene>
<evidence type="ECO:0000313" key="2">
    <source>
        <dbReference type="Proteomes" id="UP001165064"/>
    </source>
</evidence>
<proteinExistence type="predicted"/>
<reference evidence="1" key="1">
    <citation type="submission" date="2023-04" db="EMBL/GenBank/DDBJ databases">
        <title>Ambrosiozyma monospora NBRC 10751.</title>
        <authorList>
            <person name="Ichikawa N."/>
            <person name="Sato H."/>
            <person name="Tonouchi N."/>
        </authorList>
    </citation>
    <scope>NUCLEOTIDE SEQUENCE</scope>
    <source>
        <strain evidence="1">NBRC 10751</strain>
    </source>
</reference>
<dbReference type="Proteomes" id="UP001165064">
    <property type="component" value="Unassembled WGS sequence"/>
</dbReference>
<comment type="caution">
    <text evidence="1">The sequence shown here is derived from an EMBL/GenBank/DDBJ whole genome shotgun (WGS) entry which is preliminary data.</text>
</comment>
<name>A0ACB5TCX8_AMBMO</name>
<dbReference type="EMBL" id="BSXS01006452">
    <property type="protein sequence ID" value="GME85577.1"/>
    <property type="molecule type" value="Genomic_DNA"/>
</dbReference>
<sequence>MVLLNLIAIYSMLCIVTKIAIAQPVPYEFNLNINNNFNLNFELQPDGLIDHPENPKDPSHGEPSHGGDDDDYDDPTLPRAYKKNPKLFNLHKEMIHIESISGQEYEMSYYLINYLRKEGLNIELIPTPDGRNNIYAWYGDSKSTKVLLTTHFDTVPPFFEYRAARDEEDRIYGRGANDDKGSIAAQLIAAEELLKAGEIGKNDVSFLFVVSEEVGGIGMRSADAYLKEHGVNWTTVIYGEPTENKLAVGHKGIYYFDLGVTGIASHSGYPELGIDANAALVDIMYDLNHYKWPSDKLLGETTINIGLFEGDYGVQV</sequence>
<organism evidence="1 2">
    <name type="scientific">Ambrosiozyma monospora</name>
    <name type="common">Yeast</name>
    <name type="synonym">Endomycopsis monosporus</name>
    <dbReference type="NCBI Taxonomy" id="43982"/>
    <lineage>
        <taxon>Eukaryota</taxon>
        <taxon>Fungi</taxon>
        <taxon>Dikarya</taxon>
        <taxon>Ascomycota</taxon>
        <taxon>Saccharomycotina</taxon>
        <taxon>Pichiomycetes</taxon>
        <taxon>Pichiales</taxon>
        <taxon>Pichiaceae</taxon>
        <taxon>Ambrosiozyma</taxon>
    </lineage>
</organism>
<keyword evidence="2" id="KW-1185">Reference proteome</keyword>
<evidence type="ECO:0000313" key="1">
    <source>
        <dbReference type="EMBL" id="GME85577.1"/>
    </source>
</evidence>
<accession>A0ACB5TCX8</accession>
<protein>
    <submittedName>
        <fullName evidence="1">Unnamed protein product</fullName>
    </submittedName>
</protein>